<feature type="repeat" description="ANK" evidence="3">
    <location>
        <begin position="397"/>
        <end position="429"/>
    </location>
</feature>
<dbReference type="Proteomes" id="UP001269819">
    <property type="component" value="Unassembled WGS sequence"/>
</dbReference>
<dbReference type="PROSITE" id="PS50088">
    <property type="entry name" value="ANK_REPEAT"/>
    <property type="match status" value="13"/>
</dbReference>
<feature type="repeat" description="ANK" evidence="3">
    <location>
        <begin position="470"/>
        <end position="502"/>
    </location>
</feature>
<keyword evidence="2 3" id="KW-0040">ANK repeat</keyword>
<feature type="repeat" description="ANK" evidence="3">
    <location>
        <begin position="503"/>
        <end position="535"/>
    </location>
</feature>
<gene>
    <name evidence="5" type="ORF">RYS15_03440</name>
</gene>
<feature type="chain" id="PRO_5047140614" evidence="4">
    <location>
        <begin position="21"/>
        <end position="846"/>
    </location>
</feature>
<dbReference type="InterPro" id="IPR036770">
    <property type="entry name" value="Ankyrin_rpt-contain_sf"/>
</dbReference>
<dbReference type="Pfam" id="PF00023">
    <property type="entry name" value="Ank"/>
    <property type="match status" value="1"/>
</dbReference>
<evidence type="ECO:0000256" key="1">
    <source>
        <dbReference type="ARBA" id="ARBA00022737"/>
    </source>
</evidence>
<keyword evidence="4" id="KW-0732">Signal</keyword>
<dbReference type="SUPFAM" id="SSF48403">
    <property type="entry name" value="Ankyrin repeat"/>
    <property type="match status" value="3"/>
</dbReference>
<dbReference type="Pfam" id="PF12796">
    <property type="entry name" value="Ank_2"/>
    <property type="match status" value="5"/>
</dbReference>
<keyword evidence="6" id="KW-1185">Reference proteome</keyword>
<dbReference type="EMBL" id="JAWIIJ010000002">
    <property type="protein sequence ID" value="MDV2077715.1"/>
    <property type="molecule type" value="Genomic_DNA"/>
</dbReference>
<feature type="repeat" description="ANK" evidence="3">
    <location>
        <begin position="430"/>
        <end position="469"/>
    </location>
</feature>
<dbReference type="InterPro" id="IPR002110">
    <property type="entry name" value="Ankyrin_rpt"/>
</dbReference>
<dbReference type="Gene3D" id="1.25.40.20">
    <property type="entry name" value="Ankyrin repeat-containing domain"/>
    <property type="match status" value="5"/>
</dbReference>
<feature type="repeat" description="ANK" evidence="3">
    <location>
        <begin position="364"/>
        <end position="396"/>
    </location>
</feature>
<dbReference type="SMART" id="SM00248">
    <property type="entry name" value="ANK"/>
    <property type="match status" value="19"/>
</dbReference>
<keyword evidence="1" id="KW-0677">Repeat</keyword>
<accession>A0ABU3VTW4</accession>
<dbReference type="PANTHER" id="PTHR24173">
    <property type="entry name" value="ANKYRIN REPEAT CONTAINING"/>
    <property type="match status" value="1"/>
</dbReference>
<feature type="repeat" description="ANK" evidence="3">
    <location>
        <begin position="782"/>
        <end position="814"/>
    </location>
</feature>
<protein>
    <submittedName>
        <fullName evidence="5">Ankyrin repeat domain-containing protein</fullName>
    </submittedName>
</protein>
<feature type="repeat" description="ANK" evidence="3">
    <location>
        <begin position="154"/>
        <end position="186"/>
    </location>
</feature>
<feature type="repeat" description="ANK" evidence="3">
    <location>
        <begin position="324"/>
        <end position="363"/>
    </location>
</feature>
<feature type="repeat" description="ANK" evidence="3">
    <location>
        <begin position="187"/>
        <end position="226"/>
    </location>
</feature>
<evidence type="ECO:0000313" key="6">
    <source>
        <dbReference type="Proteomes" id="UP001269819"/>
    </source>
</evidence>
<feature type="repeat" description="ANK" evidence="3">
    <location>
        <begin position="258"/>
        <end position="290"/>
    </location>
</feature>
<organism evidence="5 6">
    <name type="scientific">Marinobacter xestospongiae</name>
    <dbReference type="NCBI Taxonomy" id="994319"/>
    <lineage>
        <taxon>Bacteria</taxon>
        <taxon>Pseudomonadati</taxon>
        <taxon>Pseudomonadota</taxon>
        <taxon>Gammaproteobacteria</taxon>
        <taxon>Pseudomonadales</taxon>
        <taxon>Marinobacteraceae</taxon>
        <taxon>Marinobacter</taxon>
    </lineage>
</organism>
<sequence length="846" mass="89563">MIAYRPLTLAVTLATLVGCAQQPPTPAATPTIKPVPDLVAALETTPYQVTDNGRTPLVRGLQSPPGSDARALAERLLAESSTTAIALLRQISQRQLKASELDQYLAQQRFYIDVPIDEQGHTLLSSLAAGYGFQDHLQVLLAHGASPQTRFGDDKLTPLMQAIRFGSLANARLLIAGGAGVNDASAKGLTPLHLTASPESSGQRTSDLALIQLLVQAGAKLDAPSGITPLQLAVLNDRPRVVDALLAAGANPDIRDDQGRTPLHNAIRLDRPHLRDQLLAAGANPDIATDRLWTPLMTAVDRGDLATTQALLAAGSTPDLQTDDGATALHLTADTSCLSGLENDPELARRLIAAGASLDIRNHKGTTPLYWSIANDRPHVREQLLAAGANPDIGTHDNWTPLHQAVFWGREAAAIALIEAGANLETTFKNGWTPLHYTTNTLEHGNRKYDRLLAQQLIQAGANLNPRNSDGFTPLALAIINERANLRDVLLAAGADPGVGDNNGWAPLGLAAYYGQVTSVEKLLAAGADANQRDDLGRSVLQQAVTNKEPDNRSAPARITRLLIEAGADPNLPADNGLSPLFMAVMNDFPEVRDQLLEADANPNATMIDVGSLLGRATSHGKRASVQKLLAAGVNLAPDESSGRTALHIAAFTHHADLIQPLIDAGLDIDAQDHEGKTPLFLATHHAGATRTLLAASADPNIPTRAGWTPLLYAVLNGRHEPAAILLDHDADPDAKVTATGDTSLHLIARVALEWYREHQKDPDLIRNLVAAGADPDSRNVDGNTALILAVRNTRPKLVAALLEQGANTGITNNAGSTAADEAVRVGAEDCLALLREQQPVAQGSL</sequence>
<dbReference type="PANTHER" id="PTHR24173:SF74">
    <property type="entry name" value="ANKYRIN REPEAT DOMAIN-CONTAINING PROTEIN 16"/>
    <property type="match status" value="1"/>
</dbReference>
<evidence type="ECO:0000313" key="5">
    <source>
        <dbReference type="EMBL" id="MDV2077715.1"/>
    </source>
</evidence>
<dbReference type="PROSITE" id="PS51257">
    <property type="entry name" value="PROKAR_LIPOPROTEIN"/>
    <property type="match status" value="1"/>
</dbReference>
<feature type="signal peptide" evidence="4">
    <location>
        <begin position="1"/>
        <end position="20"/>
    </location>
</feature>
<comment type="caution">
    <text evidence="5">The sequence shown here is derived from an EMBL/GenBank/DDBJ whole genome shotgun (WGS) entry which is preliminary data.</text>
</comment>
<evidence type="ECO:0000256" key="2">
    <source>
        <dbReference type="ARBA" id="ARBA00023043"/>
    </source>
</evidence>
<evidence type="ECO:0000256" key="3">
    <source>
        <dbReference type="PROSITE-ProRule" id="PRU00023"/>
    </source>
</evidence>
<feature type="repeat" description="ANK" evidence="3">
    <location>
        <begin position="225"/>
        <end position="257"/>
    </location>
</feature>
<reference evidence="5 6" key="1">
    <citation type="submission" date="2023-10" db="EMBL/GenBank/DDBJ databases">
        <title>Characteristics and mechanism of a salt-tolerant marine origin heterotrophic nitrifying- aerobic denitrifying bacteria Marinobacter xestospongiae HN1.</title>
        <authorList>
            <person name="Qi R."/>
        </authorList>
    </citation>
    <scope>NUCLEOTIDE SEQUENCE [LARGE SCALE GENOMIC DNA]</scope>
    <source>
        <strain evidence="5 6">HN1</strain>
    </source>
</reference>
<name>A0ABU3VTW4_9GAMM</name>
<evidence type="ECO:0000256" key="4">
    <source>
        <dbReference type="SAM" id="SignalP"/>
    </source>
</evidence>
<feature type="repeat" description="ANK" evidence="3">
    <location>
        <begin position="642"/>
        <end position="674"/>
    </location>
</feature>
<feature type="repeat" description="ANK" evidence="3">
    <location>
        <begin position="706"/>
        <end position="738"/>
    </location>
</feature>
<proteinExistence type="predicted"/>
<dbReference type="PROSITE" id="PS50297">
    <property type="entry name" value="ANK_REP_REGION"/>
    <property type="match status" value="8"/>
</dbReference>
<dbReference type="RefSeq" id="WP_316972601.1">
    <property type="nucleotide sequence ID" value="NZ_JAWIIJ010000002.1"/>
</dbReference>